<keyword evidence="1" id="KW-0147">Chitin-binding</keyword>
<dbReference type="PANTHER" id="PTHR23301:SF0">
    <property type="entry name" value="CHITIN-BINDING TYPE-2 DOMAIN-CONTAINING PROTEIN-RELATED"/>
    <property type="match status" value="1"/>
</dbReference>
<evidence type="ECO:0000256" key="2">
    <source>
        <dbReference type="ARBA" id="ARBA00022729"/>
    </source>
</evidence>
<dbReference type="SUPFAM" id="SSF57625">
    <property type="entry name" value="Invertebrate chitin-binding proteins"/>
    <property type="match status" value="2"/>
</dbReference>
<gene>
    <name evidence="10" type="primary">LOC100577513</name>
</gene>
<dbReference type="InterPro" id="IPR036508">
    <property type="entry name" value="Chitin-bd_dom_sf"/>
</dbReference>
<evidence type="ECO:0000256" key="4">
    <source>
        <dbReference type="ARBA" id="ARBA00023157"/>
    </source>
</evidence>
<name>A0A7M7GF04_APIME</name>
<accession>A0A7M7GF04</accession>
<evidence type="ECO:0000256" key="6">
    <source>
        <dbReference type="SAM" id="MobiDB-lite"/>
    </source>
</evidence>
<feature type="domain" description="Chitin-binding type-2" evidence="7">
    <location>
        <begin position="141"/>
        <end position="196"/>
    </location>
</feature>
<feature type="compositionally biased region" description="Polar residues" evidence="6">
    <location>
        <begin position="346"/>
        <end position="363"/>
    </location>
</feature>
<accession>A0A8B6XWM1</accession>
<feature type="compositionally biased region" description="Low complexity" evidence="6">
    <location>
        <begin position="277"/>
        <end position="309"/>
    </location>
</feature>
<feature type="compositionally biased region" description="Pro residues" evidence="6">
    <location>
        <begin position="310"/>
        <end position="327"/>
    </location>
</feature>
<sequence length="478" mass="53079">MPYVSPPTDRVQAIQHQDILARKDSTIYSPYTHIYIMRLGWVSFALLLGLCDARRAAAATTEEANFLEKRLAHPQTSRQRQDLENAWDLGDLQKLDGWNGTESRSSNSLNTRQIYPTVNPGDTNELPGPITGRPVPGMSPPPGCLSVRGQFPSPTSCSNYLNCWDETVTEQSCPDGLFFNDVNFYCDYDYNVNCGNRPVPTPRPSLTDGSKLCPEPNGHYRSATNCSEFYVCLYKKPIKFGCPRGLVYNDQLGVCDYPYNVDCKGAVSPSLPPTPTLPQIQSSQSPASIPSGQQSPQQPSQQPSYAPSQPQQPPYIPSQPQQPPYIPSQPQQPSYAPSQPSYGSIYPQQPSYGDSQSMYGSQSFSGNPWLSRVQPVPWNERSVNTQLEIDKEQNEREEEIDTQKESTEQLQNPWDVVQNIPSSLSTVPCQDGDVHKLNDACTNVVVCRNGRPQLLQCLLGNSYDRPSDSCKPISIAKC</sequence>
<dbReference type="KEGG" id="ame:100577513"/>
<evidence type="ECO:0000256" key="1">
    <source>
        <dbReference type="ARBA" id="ARBA00022669"/>
    </source>
</evidence>
<keyword evidence="3" id="KW-0677">Repeat</keyword>
<proteinExistence type="predicted"/>
<evidence type="ECO:0000259" key="7">
    <source>
        <dbReference type="PROSITE" id="PS50940"/>
    </source>
</evidence>
<dbReference type="RefSeq" id="XP_003251343.2">
    <property type="nucleotide sequence ID" value="XM_003251295.4"/>
</dbReference>
<dbReference type="GeneID" id="100577513"/>
<dbReference type="Pfam" id="PF01607">
    <property type="entry name" value="CBM_14"/>
    <property type="match status" value="2"/>
</dbReference>
<dbReference type="EnsemblMetazoa" id="XM_003251295">
    <property type="protein sequence ID" value="XP_003251343"/>
    <property type="gene ID" value="LOC100577513"/>
</dbReference>
<dbReference type="Gene3D" id="2.170.140.10">
    <property type="entry name" value="Chitin binding domain"/>
    <property type="match status" value="2"/>
</dbReference>
<dbReference type="OrthoDB" id="8197172at2759"/>
<dbReference type="PANTHER" id="PTHR23301">
    <property type="entry name" value="CHITIN BINDING PERITROPHIN-A"/>
    <property type="match status" value="1"/>
</dbReference>
<reference evidence="10" key="2">
    <citation type="submission" date="2025-04" db="UniProtKB">
        <authorList>
            <consortium name="RefSeq"/>
        </authorList>
    </citation>
    <scope>IDENTIFICATION</scope>
    <source>
        <strain evidence="10">DH4</strain>
        <tissue evidence="10">Whole body</tissue>
    </source>
</reference>
<keyword evidence="9" id="KW-1185">Reference proteome</keyword>
<feature type="domain" description="Chitin-binding type-2" evidence="7">
    <location>
        <begin position="426"/>
        <end position="478"/>
    </location>
</feature>
<feature type="domain" description="Chitin-binding type-2" evidence="7">
    <location>
        <begin position="210"/>
        <end position="265"/>
    </location>
</feature>
<feature type="region of interest" description="Disordered" evidence="6">
    <location>
        <begin position="98"/>
        <end position="128"/>
    </location>
</feature>
<evidence type="ECO:0000256" key="5">
    <source>
        <dbReference type="ARBA" id="ARBA00023180"/>
    </source>
</evidence>
<dbReference type="PROSITE" id="PS50940">
    <property type="entry name" value="CHIT_BIND_II"/>
    <property type="match status" value="3"/>
</dbReference>
<dbReference type="InterPro" id="IPR051940">
    <property type="entry name" value="Chitin_bind-dev_reg"/>
</dbReference>
<protein>
    <submittedName>
        <fullName evidence="10">Uncharacterized protein LOC100577513 isoform X1</fullName>
    </submittedName>
</protein>
<keyword evidence="2" id="KW-0732">Signal</keyword>
<dbReference type="InterPro" id="IPR002557">
    <property type="entry name" value="Chitin-bd_dom"/>
</dbReference>
<feature type="region of interest" description="Disordered" evidence="6">
    <location>
        <begin position="270"/>
        <end position="363"/>
    </location>
</feature>
<feature type="compositionally biased region" description="Low complexity" evidence="6">
    <location>
        <begin position="328"/>
        <end position="344"/>
    </location>
</feature>
<evidence type="ECO:0000313" key="10">
    <source>
        <dbReference type="RefSeq" id="XP_003251343.2"/>
    </source>
</evidence>
<keyword evidence="4" id="KW-1015">Disulfide bond</keyword>
<keyword evidence="5" id="KW-0325">Glycoprotein</keyword>
<reference evidence="8" key="1">
    <citation type="submission" date="2021-01" db="UniProtKB">
        <authorList>
            <consortium name="EnsemblMetazoa"/>
        </authorList>
    </citation>
    <scope>IDENTIFICATION</scope>
    <source>
        <strain evidence="8">DH4</strain>
    </source>
</reference>
<evidence type="ECO:0000256" key="3">
    <source>
        <dbReference type="ARBA" id="ARBA00022737"/>
    </source>
</evidence>
<evidence type="ECO:0000313" key="9">
    <source>
        <dbReference type="Proteomes" id="UP000005203"/>
    </source>
</evidence>
<dbReference type="GO" id="GO:0005576">
    <property type="term" value="C:extracellular region"/>
    <property type="evidence" value="ECO:0007669"/>
    <property type="project" value="InterPro"/>
</dbReference>
<feature type="region of interest" description="Disordered" evidence="6">
    <location>
        <begin position="388"/>
        <end position="410"/>
    </location>
</feature>
<dbReference type="SMART" id="SM00494">
    <property type="entry name" value="ChtBD2"/>
    <property type="match status" value="3"/>
</dbReference>
<feature type="compositionally biased region" description="Polar residues" evidence="6">
    <location>
        <begin position="100"/>
        <end position="122"/>
    </location>
</feature>
<dbReference type="GO" id="GO:0008061">
    <property type="term" value="F:chitin binding"/>
    <property type="evidence" value="ECO:0007669"/>
    <property type="project" value="UniProtKB-KW"/>
</dbReference>
<dbReference type="Proteomes" id="UP000005203">
    <property type="component" value="Linkage group LG3"/>
</dbReference>
<dbReference type="AlphaFoldDB" id="A0A7M7GF04"/>
<evidence type="ECO:0000313" key="8">
    <source>
        <dbReference type="EnsemblMetazoa" id="XP_003251343"/>
    </source>
</evidence>
<organism evidence="8">
    <name type="scientific">Apis mellifera</name>
    <name type="common">Honeybee</name>
    <dbReference type="NCBI Taxonomy" id="7460"/>
    <lineage>
        <taxon>Eukaryota</taxon>
        <taxon>Metazoa</taxon>
        <taxon>Ecdysozoa</taxon>
        <taxon>Arthropoda</taxon>
        <taxon>Hexapoda</taxon>
        <taxon>Insecta</taxon>
        <taxon>Pterygota</taxon>
        <taxon>Neoptera</taxon>
        <taxon>Endopterygota</taxon>
        <taxon>Hymenoptera</taxon>
        <taxon>Apocrita</taxon>
        <taxon>Aculeata</taxon>
        <taxon>Apoidea</taxon>
        <taxon>Anthophila</taxon>
        <taxon>Apidae</taxon>
        <taxon>Apis</taxon>
    </lineage>
</organism>